<evidence type="ECO:0000313" key="4">
    <source>
        <dbReference type="EnsemblPlants" id="cds.evm.model.05.1973"/>
    </source>
</evidence>
<sequence>MADQKNQQQAYPLAPANGSTRSNEETPNSDTTKDELKRKKRIRLAIYIAIFAVFQAIVIGVFGAVIMRAKNPNFRINNIDPITLNKANNNGGVSSFDMKFNAQVRIQNSNFGPYKFDNTTLVFTYGGGAAVGRVNIPKGKVGLQSKKKIKLEVNLSSSNLVNTSIANNLNRDLTAGALTFRCTAALTGKVELMFIMKKKKSTNLDCTIVVDVNQTQLRSLVCK</sequence>
<dbReference type="Gene3D" id="2.60.40.1820">
    <property type="match status" value="1"/>
</dbReference>
<evidence type="ECO:0000256" key="2">
    <source>
        <dbReference type="SAM" id="Phobius"/>
    </source>
</evidence>
<keyword evidence="2" id="KW-0472">Membrane</keyword>
<keyword evidence="6" id="KW-1185">Reference proteome</keyword>
<accession>A0A7J6E8N4</accession>
<feature type="compositionally biased region" description="Polar residues" evidence="1">
    <location>
        <begin position="17"/>
        <end position="30"/>
    </location>
</feature>
<feature type="compositionally biased region" description="Polar residues" evidence="1">
    <location>
        <begin position="1"/>
        <end position="10"/>
    </location>
</feature>
<reference evidence="4" key="3">
    <citation type="submission" date="2021-03" db="UniProtKB">
        <authorList>
            <consortium name="EnsemblPlants"/>
        </authorList>
    </citation>
    <scope>IDENTIFICATION</scope>
</reference>
<evidence type="ECO:0000313" key="5">
    <source>
        <dbReference type="Proteomes" id="UP000525078"/>
    </source>
</evidence>
<proteinExistence type="predicted"/>
<evidence type="ECO:0000313" key="6">
    <source>
        <dbReference type="Proteomes" id="UP000596661"/>
    </source>
</evidence>
<keyword evidence="2" id="KW-1133">Transmembrane helix</keyword>
<dbReference type="EMBL" id="UZAU01000548">
    <property type="status" value="NOT_ANNOTATED_CDS"/>
    <property type="molecule type" value="Genomic_DNA"/>
</dbReference>
<dbReference type="PANTHER" id="PTHR31852">
    <property type="entry name" value="LATE EMBRYOGENESIS ABUNDANT (LEA) HYDROXYPROLINE-RICH GLYCOPROTEIN FAMILY"/>
    <property type="match status" value="1"/>
</dbReference>
<organism evidence="3 5">
    <name type="scientific">Cannabis sativa</name>
    <name type="common">Hemp</name>
    <name type="synonym">Marijuana</name>
    <dbReference type="NCBI Taxonomy" id="3483"/>
    <lineage>
        <taxon>Eukaryota</taxon>
        <taxon>Viridiplantae</taxon>
        <taxon>Streptophyta</taxon>
        <taxon>Embryophyta</taxon>
        <taxon>Tracheophyta</taxon>
        <taxon>Spermatophyta</taxon>
        <taxon>Magnoliopsida</taxon>
        <taxon>eudicotyledons</taxon>
        <taxon>Gunneridae</taxon>
        <taxon>Pentapetalae</taxon>
        <taxon>rosids</taxon>
        <taxon>fabids</taxon>
        <taxon>Rosales</taxon>
        <taxon>Cannabaceae</taxon>
        <taxon>Cannabis</taxon>
    </lineage>
</organism>
<dbReference type="Proteomes" id="UP000525078">
    <property type="component" value="Unassembled WGS sequence"/>
</dbReference>
<evidence type="ECO:0008006" key="7">
    <source>
        <dbReference type="Google" id="ProtNLM"/>
    </source>
</evidence>
<dbReference type="EnsemblPlants" id="evm.model.05.1973">
    <property type="protein sequence ID" value="cds.evm.model.05.1973"/>
    <property type="gene ID" value="evm.TU.05.1973"/>
</dbReference>
<name>A0A7J6E8N4_CANSA</name>
<dbReference type="AlphaFoldDB" id="A0A7J6E8N4"/>
<dbReference type="Proteomes" id="UP000596661">
    <property type="component" value="Chromosome 5"/>
</dbReference>
<evidence type="ECO:0000313" key="3">
    <source>
        <dbReference type="EMBL" id="KAF4354813.1"/>
    </source>
</evidence>
<dbReference type="OMA" id="RIKMAIY"/>
<evidence type="ECO:0000256" key="1">
    <source>
        <dbReference type="SAM" id="MobiDB-lite"/>
    </source>
</evidence>
<dbReference type="EMBL" id="JAATIP010000275">
    <property type="protein sequence ID" value="KAF4354813.1"/>
    <property type="molecule type" value="Genomic_DNA"/>
</dbReference>
<keyword evidence="2" id="KW-0812">Transmembrane</keyword>
<accession>A0A803PNP8</accession>
<protein>
    <recommendedName>
        <fullName evidence="7">Late embryogenesis abundant protein LEA-2 subgroup domain-containing protein</fullName>
    </recommendedName>
</protein>
<feature type="transmembrane region" description="Helical" evidence="2">
    <location>
        <begin position="44"/>
        <end position="67"/>
    </location>
</feature>
<dbReference type="InterPro" id="IPR055301">
    <property type="entry name" value="Lea14-like_2"/>
</dbReference>
<reference evidence="4 6" key="1">
    <citation type="submission" date="2018-11" db="EMBL/GenBank/DDBJ databases">
        <authorList>
            <person name="Grassa J C."/>
        </authorList>
    </citation>
    <scope>NUCLEOTIDE SEQUENCE [LARGE SCALE GENOMIC DNA]</scope>
</reference>
<dbReference type="OrthoDB" id="1192385at2759"/>
<reference evidence="3 5" key="2">
    <citation type="journal article" date="2020" name="bioRxiv">
        <title>Sequence and annotation of 42 cannabis genomes reveals extensive copy number variation in cannabinoid synthesis and pathogen resistance genes.</title>
        <authorList>
            <person name="Mckernan K.J."/>
            <person name="Helbert Y."/>
            <person name="Kane L.T."/>
            <person name="Ebling H."/>
            <person name="Zhang L."/>
            <person name="Liu B."/>
            <person name="Eaton Z."/>
            <person name="Mclaughlin S."/>
            <person name="Kingan S."/>
            <person name="Baybayan P."/>
            <person name="Concepcion G."/>
            <person name="Jordan M."/>
            <person name="Riva A."/>
            <person name="Barbazuk W."/>
            <person name="Harkins T."/>
        </authorList>
    </citation>
    <scope>NUCLEOTIDE SEQUENCE [LARGE SCALE GENOMIC DNA]</scope>
    <source>
        <strain evidence="5">cv. Jamaican Lion 4</strain>
        <strain evidence="3">Mother</strain>
        <tissue evidence="3">Leaf</tissue>
    </source>
</reference>
<dbReference type="Gramene" id="evm.model.05.1973">
    <property type="protein sequence ID" value="cds.evm.model.05.1973"/>
    <property type="gene ID" value="evm.TU.05.1973"/>
</dbReference>
<gene>
    <name evidence="3" type="ORF">F8388_018017</name>
</gene>
<feature type="region of interest" description="Disordered" evidence="1">
    <location>
        <begin position="1"/>
        <end position="35"/>
    </location>
</feature>